<dbReference type="Pfam" id="PF13439">
    <property type="entry name" value="Glyco_transf_4"/>
    <property type="match status" value="1"/>
</dbReference>
<comment type="caution">
    <text evidence="4">The sequence shown here is derived from an EMBL/GenBank/DDBJ whole genome shotgun (WGS) entry which is preliminary data.</text>
</comment>
<evidence type="ECO:0000259" key="2">
    <source>
        <dbReference type="Pfam" id="PF00534"/>
    </source>
</evidence>
<sequence length="328" mass="36705">MKKIYFDSRWCGSHGIGRFASEIKKSKLPLQDIRLHGNPAGRFDVFKLTLSLFRLDGLFFSPGYNAPLLFLERSIITVHDLNHIDLSYNSSFLKKMYYSFVLKRACINSAKVLTVSEFSKDRIMKWSGVDADKVIVVGNGVSNEFNLNVKPYQPGFPYVFIVGNRKAHKNEVRALEAFCLAIIPKEIKLIFSGDISAELKKIIDKYNVNNRVLFSGSLSNDKLAQFYRGAEFLLFPSLYEGFGLPAIESMACGTAVITSNSTSLVEISGDAALLVNPESTSEITHAIEKLYNDIDYRNLLIKNGITRAGKYTWEGTVKKIEAAINGLL</sequence>
<dbReference type="InterPro" id="IPR028098">
    <property type="entry name" value="Glyco_trans_4-like_N"/>
</dbReference>
<keyword evidence="5" id="KW-1185">Reference proteome</keyword>
<dbReference type="GO" id="GO:0009103">
    <property type="term" value="P:lipopolysaccharide biosynthetic process"/>
    <property type="evidence" value="ECO:0007669"/>
    <property type="project" value="TreeGrafter"/>
</dbReference>
<dbReference type="PANTHER" id="PTHR46401:SF2">
    <property type="entry name" value="GLYCOSYLTRANSFERASE WBBK-RELATED"/>
    <property type="match status" value="1"/>
</dbReference>
<dbReference type="Pfam" id="PF00534">
    <property type="entry name" value="Glycos_transf_1"/>
    <property type="match status" value="1"/>
</dbReference>
<reference evidence="4 5" key="2">
    <citation type="submission" date="2020-06" db="EMBL/GenBank/DDBJ databases">
        <title>Polyphasic characterization of a Rahnella strain isolated from tree sap.</title>
        <authorList>
            <person name="Kim I.S."/>
        </authorList>
    </citation>
    <scope>NUCLEOTIDE SEQUENCE [LARGE SCALE GENOMIC DNA]</scope>
    <source>
        <strain evidence="4 5">SAP-1</strain>
    </source>
</reference>
<reference evidence="4 5" key="1">
    <citation type="submission" date="2020-01" db="EMBL/GenBank/DDBJ databases">
        <authorList>
            <person name="Lee S.D."/>
        </authorList>
    </citation>
    <scope>NUCLEOTIDE SEQUENCE [LARGE SCALE GENOMIC DNA]</scope>
    <source>
        <strain evidence="4 5">SAP-1</strain>
    </source>
</reference>
<dbReference type="Proteomes" id="UP000585363">
    <property type="component" value="Unassembled WGS sequence"/>
</dbReference>
<feature type="domain" description="Glycosyltransferase subfamily 4-like N-terminal" evidence="3">
    <location>
        <begin position="73"/>
        <end position="142"/>
    </location>
</feature>
<dbReference type="SUPFAM" id="SSF53756">
    <property type="entry name" value="UDP-Glycosyltransferase/glycogen phosphorylase"/>
    <property type="match status" value="1"/>
</dbReference>
<dbReference type="CDD" id="cd03809">
    <property type="entry name" value="GT4_MtfB-like"/>
    <property type="match status" value="1"/>
</dbReference>
<dbReference type="EMBL" id="JAADJU010000001">
    <property type="protein sequence ID" value="NMP25682.1"/>
    <property type="molecule type" value="Genomic_DNA"/>
</dbReference>
<dbReference type="PANTHER" id="PTHR46401">
    <property type="entry name" value="GLYCOSYLTRANSFERASE WBBK-RELATED"/>
    <property type="match status" value="1"/>
</dbReference>
<dbReference type="Gene3D" id="3.40.50.2000">
    <property type="entry name" value="Glycogen Phosphorylase B"/>
    <property type="match status" value="2"/>
</dbReference>
<dbReference type="RefSeq" id="WP_169401364.1">
    <property type="nucleotide sequence ID" value="NZ_JAADJU010000001.1"/>
</dbReference>
<accession>A0A848MF62</accession>
<evidence type="ECO:0000313" key="5">
    <source>
        <dbReference type="Proteomes" id="UP000585363"/>
    </source>
</evidence>
<dbReference type="InterPro" id="IPR001296">
    <property type="entry name" value="Glyco_trans_1"/>
</dbReference>
<evidence type="ECO:0000313" key="4">
    <source>
        <dbReference type="EMBL" id="NMP25682.1"/>
    </source>
</evidence>
<evidence type="ECO:0000259" key="3">
    <source>
        <dbReference type="Pfam" id="PF13439"/>
    </source>
</evidence>
<proteinExistence type="predicted"/>
<organism evidence="4 5">
    <name type="scientific">Rouxiella aceris</name>
    <dbReference type="NCBI Taxonomy" id="2703884"/>
    <lineage>
        <taxon>Bacteria</taxon>
        <taxon>Pseudomonadati</taxon>
        <taxon>Pseudomonadota</taxon>
        <taxon>Gammaproteobacteria</taxon>
        <taxon>Enterobacterales</taxon>
        <taxon>Yersiniaceae</taxon>
        <taxon>Rouxiella</taxon>
    </lineage>
</organism>
<dbReference type="AlphaFoldDB" id="A0A848MF62"/>
<feature type="domain" description="Glycosyl transferase family 1" evidence="2">
    <location>
        <begin position="154"/>
        <end position="305"/>
    </location>
</feature>
<keyword evidence="1 4" id="KW-0808">Transferase</keyword>
<protein>
    <submittedName>
        <fullName evidence="4">Glycosyltransferase family 4 protein</fullName>
    </submittedName>
</protein>
<dbReference type="GO" id="GO:0016757">
    <property type="term" value="F:glycosyltransferase activity"/>
    <property type="evidence" value="ECO:0007669"/>
    <property type="project" value="InterPro"/>
</dbReference>
<evidence type="ECO:0000256" key="1">
    <source>
        <dbReference type="ARBA" id="ARBA00022679"/>
    </source>
</evidence>
<gene>
    <name evidence="4" type="ORF">GW590_02165</name>
</gene>
<name>A0A848MF62_9GAMM</name>